<protein>
    <submittedName>
        <fullName evidence="1">Uncharacterized protein</fullName>
    </submittedName>
</protein>
<comment type="caution">
    <text evidence="1">The sequence shown here is derived from an EMBL/GenBank/DDBJ whole genome shotgun (WGS) entry which is preliminary data.</text>
</comment>
<dbReference type="Proteomes" id="UP001500016">
    <property type="component" value="Unassembled WGS sequence"/>
</dbReference>
<proteinExistence type="predicted"/>
<evidence type="ECO:0000313" key="2">
    <source>
        <dbReference type="Proteomes" id="UP001500016"/>
    </source>
</evidence>
<dbReference type="EMBL" id="BAAAPE010000023">
    <property type="protein sequence ID" value="GAA2100664.1"/>
    <property type="molecule type" value="Genomic_DNA"/>
</dbReference>
<sequence>MKAYALLLRPGGPFEVHDWPADGVPPQQTLCSDCDKALDVLDLDADLTLWFADLGDQDPRPFNPAATALIGDYLPHQQRHHGIALLTGGMSAQGLILGLTAHQITGLTAHYCGQPCALPPQRQS</sequence>
<gene>
    <name evidence="1" type="ORF">GCM10009801_73350</name>
</gene>
<organism evidence="1 2">
    <name type="scientific">Streptomyces albiaxialis</name>
    <dbReference type="NCBI Taxonomy" id="329523"/>
    <lineage>
        <taxon>Bacteria</taxon>
        <taxon>Bacillati</taxon>
        <taxon>Actinomycetota</taxon>
        <taxon>Actinomycetes</taxon>
        <taxon>Kitasatosporales</taxon>
        <taxon>Streptomycetaceae</taxon>
        <taxon>Streptomyces</taxon>
    </lineage>
</organism>
<accession>A0ABN2WXS8</accession>
<dbReference type="RefSeq" id="WP_344534599.1">
    <property type="nucleotide sequence ID" value="NZ_BAAAPE010000023.1"/>
</dbReference>
<name>A0ABN2WXS8_9ACTN</name>
<keyword evidence="2" id="KW-1185">Reference proteome</keyword>
<reference evidence="1 2" key="1">
    <citation type="journal article" date="2019" name="Int. J. Syst. Evol. Microbiol.">
        <title>The Global Catalogue of Microorganisms (GCM) 10K type strain sequencing project: providing services to taxonomists for standard genome sequencing and annotation.</title>
        <authorList>
            <consortium name="The Broad Institute Genomics Platform"/>
            <consortium name="The Broad Institute Genome Sequencing Center for Infectious Disease"/>
            <person name="Wu L."/>
            <person name="Ma J."/>
        </authorList>
    </citation>
    <scope>NUCLEOTIDE SEQUENCE [LARGE SCALE GENOMIC DNA]</scope>
    <source>
        <strain evidence="1 2">JCM 15478</strain>
    </source>
</reference>
<evidence type="ECO:0000313" key="1">
    <source>
        <dbReference type="EMBL" id="GAA2100664.1"/>
    </source>
</evidence>